<comment type="caution">
    <text evidence="16">The sequence shown here is derived from an EMBL/GenBank/DDBJ whole genome shotgun (WGS) entry which is preliminary data.</text>
</comment>
<reference evidence="16 17" key="1">
    <citation type="submission" date="2017-12" db="EMBL/GenBank/DDBJ databases">
        <title>High-resolution comparative analysis of great ape genomes.</title>
        <authorList>
            <person name="Pollen A."/>
            <person name="Hastie A."/>
            <person name="Hormozdiari F."/>
            <person name="Dougherty M."/>
            <person name="Liu R."/>
            <person name="Chaisson M."/>
            <person name="Hoppe E."/>
            <person name="Hill C."/>
            <person name="Pang A."/>
            <person name="Hillier L."/>
            <person name="Baker C."/>
            <person name="Armstrong J."/>
            <person name="Shendure J."/>
            <person name="Paten B."/>
            <person name="Wilson R."/>
            <person name="Chao H."/>
            <person name="Schneider V."/>
            <person name="Ventura M."/>
            <person name="Kronenberg Z."/>
            <person name="Murali S."/>
            <person name="Gordon D."/>
            <person name="Cantsilieris S."/>
            <person name="Munson K."/>
            <person name="Nelson B."/>
            <person name="Raja A."/>
            <person name="Underwood J."/>
            <person name="Diekhans M."/>
            <person name="Fiddes I."/>
            <person name="Haussler D."/>
            <person name="Eichler E."/>
        </authorList>
    </citation>
    <scope>NUCLEOTIDE SEQUENCE [LARGE SCALE GENOMIC DNA]</scope>
    <source>
        <strain evidence="16">Yerkes chimp pedigree #C0471</strain>
    </source>
</reference>
<dbReference type="Gene3D" id="2.10.25.10">
    <property type="entry name" value="Laminin"/>
    <property type="match status" value="2"/>
</dbReference>
<dbReference type="InterPro" id="IPR017857">
    <property type="entry name" value="Coagulation_fac-like_Gla_dom"/>
</dbReference>
<evidence type="ECO:0000313" key="16">
    <source>
        <dbReference type="EMBL" id="PNI53421.1"/>
    </source>
</evidence>
<feature type="disulfide bond" evidence="12">
    <location>
        <begin position="122"/>
        <end position="131"/>
    </location>
</feature>
<keyword evidence="7" id="KW-0720">Serine protease</keyword>
<dbReference type="InterPro" id="IPR050442">
    <property type="entry name" value="Peptidase_S1_coag_factors"/>
</dbReference>
<keyword evidence="8" id="KW-0106">Calcium</keyword>
<proteinExistence type="predicted"/>
<gene>
    <name evidence="16" type="ORF">CK820_G0024230</name>
</gene>
<dbReference type="PROSITE" id="PS00022">
    <property type="entry name" value="EGF_1"/>
    <property type="match status" value="1"/>
</dbReference>
<dbReference type="GO" id="GO:0008236">
    <property type="term" value="F:serine-type peptidase activity"/>
    <property type="evidence" value="ECO:0007669"/>
    <property type="project" value="UniProtKB-KW"/>
</dbReference>
<comment type="subcellular location">
    <subcellularLocation>
        <location evidence="1">Secreted</location>
    </subcellularLocation>
</comment>
<dbReference type="InterPro" id="IPR001881">
    <property type="entry name" value="EGF-like_Ca-bd_dom"/>
</dbReference>
<dbReference type="PROSITE" id="PS50026">
    <property type="entry name" value="EGF_3"/>
    <property type="match status" value="1"/>
</dbReference>
<keyword evidence="3" id="KW-0964">Secreted</keyword>
<feature type="domain" description="Gla" evidence="15">
    <location>
        <begin position="42"/>
        <end position="88"/>
    </location>
</feature>
<dbReference type="SMART" id="SM00181">
    <property type="entry name" value="EGF"/>
    <property type="match status" value="1"/>
</dbReference>
<dbReference type="PANTHER" id="PTHR24278:SF0">
    <property type="entry name" value="VITAMIN K-DEPENDENT PROTEIN C"/>
    <property type="match status" value="1"/>
</dbReference>
<accession>A0A2J8M1N1</accession>
<organism evidence="16 17">
    <name type="scientific">Pan troglodytes</name>
    <name type="common">Chimpanzee</name>
    <dbReference type="NCBI Taxonomy" id="9598"/>
    <lineage>
        <taxon>Eukaryota</taxon>
        <taxon>Metazoa</taxon>
        <taxon>Chordata</taxon>
        <taxon>Craniata</taxon>
        <taxon>Vertebrata</taxon>
        <taxon>Euteleostomi</taxon>
        <taxon>Mammalia</taxon>
        <taxon>Eutheria</taxon>
        <taxon>Euarchontoglires</taxon>
        <taxon>Primates</taxon>
        <taxon>Haplorrhini</taxon>
        <taxon>Catarrhini</taxon>
        <taxon>Hominidae</taxon>
        <taxon>Pan</taxon>
    </lineage>
</organism>
<keyword evidence="13" id="KW-0732">Signal</keyword>
<evidence type="ECO:0000256" key="8">
    <source>
        <dbReference type="ARBA" id="ARBA00022837"/>
    </source>
</evidence>
<name>A0A2J8M1N1_PANTR</name>
<dbReference type="PROSITE" id="PS00011">
    <property type="entry name" value="GLA_1"/>
    <property type="match status" value="1"/>
</dbReference>
<feature type="non-terminal residue" evidence="16">
    <location>
        <position position="175"/>
    </location>
</feature>
<dbReference type="InterPro" id="IPR000742">
    <property type="entry name" value="EGF"/>
</dbReference>
<dbReference type="PROSITE" id="PS00010">
    <property type="entry name" value="ASX_HYDROXYL"/>
    <property type="match status" value="1"/>
</dbReference>
<dbReference type="GO" id="GO:0005509">
    <property type="term" value="F:calcium ion binding"/>
    <property type="evidence" value="ECO:0007669"/>
    <property type="project" value="InterPro"/>
</dbReference>
<dbReference type="EMBL" id="NBAG03000272">
    <property type="protein sequence ID" value="PNI53421.1"/>
    <property type="molecule type" value="Genomic_DNA"/>
</dbReference>
<evidence type="ECO:0000256" key="6">
    <source>
        <dbReference type="ARBA" id="ARBA00022801"/>
    </source>
</evidence>
<dbReference type="InterPro" id="IPR018097">
    <property type="entry name" value="EGF_Ca-bd_CS"/>
</dbReference>
<dbReference type="PRINTS" id="PR00001">
    <property type="entry name" value="GLABLOOD"/>
</dbReference>
<dbReference type="SUPFAM" id="SSF57630">
    <property type="entry name" value="GLA-domain"/>
    <property type="match status" value="1"/>
</dbReference>
<evidence type="ECO:0000256" key="1">
    <source>
        <dbReference type="ARBA" id="ARBA00004613"/>
    </source>
</evidence>
<feature type="signal peptide" evidence="13">
    <location>
        <begin position="1"/>
        <end position="18"/>
    </location>
</feature>
<dbReference type="InterPro" id="IPR000294">
    <property type="entry name" value="GLA_domain"/>
</dbReference>
<dbReference type="CDD" id="cd00054">
    <property type="entry name" value="EGF_CA"/>
    <property type="match status" value="1"/>
</dbReference>
<evidence type="ECO:0000256" key="13">
    <source>
        <dbReference type="SAM" id="SignalP"/>
    </source>
</evidence>
<dbReference type="PROSITE" id="PS01186">
    <property type="entry name" value="EGF_2"/>
    <property type="match status" value="1"/>
</dbReference>
<dbReference type="AlphaFoldDB" id="A0A2J8M1N1"/>
<feature type="disulfide bond" evidence="12">
    <location>
        <begin position="101"/>
        <end position="111"/>
    </location>
</feature>
<dbReference type="SMART" id="SM00179">
    <property type="entry name" value="EGF_CA"/>
    <property type="match status" value="1"/>
</dbReference>
<dbReference type="Pfam" id="PF00008">
    <property type="entry name" value="EGF"/>
    <property type="match status" value="1"/>
</dbReference>
<keyword evidence="2" id="KW-0301">Gamma-carboxyglutamic acid</keyword>
<evidence type="ECO:0000256" key="10">
    <source>
        <dbReference type="ARBA" id="ARBA00023157"/>
    </source>
</evidence>
<evidence type="ECO:0000313" key="17">
    <source>
        <dbReference type="Proteomes" id="UP000236370"/>
    </source>
</evidence>
<evidence type="ECO:0000256" key="12">
    <source>
        <dbReference type="PROSITE-ProRule" id="PRU00076"/>
    </source>
</evidence>
<dbReference type="SUPFAM" id="SSF57196">
    <property type="entry name" value="EGF/Laminin"/>
    <property type="match status" value="1"/>
</dbReference>
<dbReference type="FunFam" id="4.10.740.10:FF:000001">
    <property type="entry name" value="vitamin K-dependent protein S"/>
    <property type="match status" value="1"/>
</dbReference>
<dbReference type="GO" id="GO:0007596">
    <property type="term" value="P:blood coagulation"/>
    <property type="evidence" value="ECO:0007669"/>
    <property type="project" value="UniProtKB-KW"/>
</dbReference>
<dbReference type="GO" id="GO:0006508">
    <property type="term" value="P:proteolysis"/>
    <property type="evidence" value="ECO:0007669"/>
    <property type="project" value="UniProtKB-KW"/>
</dbReference>
<dbReference type="Gene3D" id="4.10.740.10">
    <property type="entry name" value="Coagulation Factor IX"/>
    <property type="match status" value="1"/>
</dbReference>
<evidence type="ECO:0000256" key="3">
    <source>
        <dbReference type="ARBA" id="ARBA00022525"/>
    </source>
</evidence>
<evidence type="ECO:0000256" key="9">
    <source>
        <dbReference type="ARBA" id="ARBA00023084"/>
    </source>
</evidence>
<keyword evidence="11" id="KW-0325">Glycoprotein</keyword>
<evidence type="ECO:0000259" key="14">
    <source>
        <dbReference type="PROSITE" id="PS50026"/>
    </source>
</evidence>
<keyword evidence="12" id="KW-0245">EGF-like domain</keyword>
<dbReference type="Proteomes" id="UP000236370">
    <property type="component" value="Unassembled WGS sequence"/>
</dbReference>
<evidence type="ECO:0000256" key="11">
    <source>
        <dbReference type="ARBA" id="ARBA00023180"/>
    </source>
</evidence>
<keyword evidence="5" id="KW-0356">Hemostasis</keyword>
<keyword evidence="6" id="KW-0378">Hydrolase</keyword>
<keyword evidence="4" id="KW-0645">Protease</keyword>
<dbReference type="PROSITE" id="PS01187">
    <property type="entry name" value="EGF_CA"/>
    <property type="match status" value="1"/>
</dbReference>
<keyword evidence="9" id="KW-0094">Blood coagulation</keyword>
<protein>
    <submittedName>
        <fullName evidence="16">PROC isoform 5</fullName>
    </submittedName>
</protein>
<evidence type="ECO:0000256" key="7">
    <source>
        <dbReference type="ARBA" id="ARBA00022825"/>
    </source>
</evidence>
<evidence type="ECO:0000259" key="15">
    <source>
        <dbReference type="PROSITE" id="PS50998"/>
    </source>
</evidence>
<dbReference type="InterPro" id="IPR000152">
    <property type="entry name" value="EGF-type_Asp/Asn_hydroxyl_site"/>
</dbReference>
<dbReference type="SMART" id="SM00069">
    <property type="entry name" value="GLA"/>
    <property type="match status" value="1"/>
</dbReference>
<comment type="caution">
    <text evidence="12">Lacks conserved residue(s) required for the propagation of feature annotation.</text>
</comment>
<evidence type="ECO:0000256" key="5">
    <source>
        <dbReference type="ARBA" id="ARBA00022696"/>
    </source>
</evidence>
<sequence>MWQLTSLLLFVATWGISGTPAPLDSVFSSSERAHQVLRIRKRANSFLEELRHSSLERECIEEICDFEEAKEIFQNVDDTLAFWSKHVDGDQCLVLPLEHPCASLCCGHGTCIDGIGSFSCDCRSGWEGRFCQREEVGWRRCSCAPGYKLGDDLLQCQPAVKFPCGRPWKRMEKKR</sequence>
<dbReference type="PANTHER" id="PTHR24278">
    <property type="entry name" value="COAGULATION FACTOR"/>
    <property type="match status" value="1"/>
</dbReference>
<feature type="chain" id="PRO_5014372779" evidence="13">
    <location>
        <begin position="19"/>
        <end position="175"/>
    </location>
</feature>
<evidence type="ECO:0000256" key="2">
    <source>
        <dbReference type="ARBA" id="ARBA00022479"/>
    </source>
</evidence>
<keyword evidence="10 12" id="KW-1015">Disulfide bond</keyword>
<evidence type="ECO:0000256" key="4">
    <source>
        <dbReference type="ARBA" id="ARBA00022670"/>
    </source>
</evidence>
<dbReference type="FunFam" id="2.10.25.10:FF:000567">
    <property type="entry name" value="Vitamin K-dependent protein C"/>
    <property type="match status" value="1"/>
</dbReference>
<dbReference type="GO" id="GO:0005796">
    <property type="term" value="C:Golgi lumen"/>
    <property type="evidence" value="ECO:0007669"/>
    <property type="project" value="UniProtKB-ARBA"/>
</dbReference>
<feature type="domain" description="EGF-like" evidence="14">
    <location>
        <begin position="97"/>
        <end position="132"/>
    </location>
</feature>
<dbReference type="PROSITE" id="PS50998">
    <property type="entry name" value="GLA_2"/>
    <property type="match status" value="1"/>
</dbReference>
<dbReference type="InterPro" id="IPR035972">
    <property type="entry name" value="GLA-like_dom_SF"/>
</dbReference>
<dbReference type="GO" id="GO:0005576">
    <property type="term" value="C:extracellular region"/>
    <property type="evidence" value="ECO:0007669"/>
    <property type="project" value="UniProtKB-SubCell"/>
</dbReference>
<dbReference type="Pfam" id="PF00594">
    <property type="entry name" value="Gla"/>
    <property type="match status" value="1"/>
</dbReference>